<comment type="caution">
    <text evidence="1">The sequence shown here is derived from an EMBL/GenBank/DDBJ whole genome shotgun (WGS) entry which is preliminary data.</text>
</comment>
<accession>A0A2K1PA06</accession>
<protein>
    <submittedName>
        <fullName evidence="1">Uncharacterized protein</fullName>
    </submittedName>
</protein>
<sequence length="71" mass="8417">MYFVGIDISKNSFHYYVSNSDRIKIVSSKLKQNMSGFITFDNILKKFSKRKIITGIFSIQYLYQEFNEFIA</sequence>
<evidence type="ECO:0000313" key="1">
    <source>
        <dbReference type="EMBL" id="PNR99620.1"/>
    </source>
</evidence>
<proteinExistence type="predicted"/>
<dbReference type="EMBL" id="AZRN01000017">
    <property type="protein sequence ID" value="PNR99620.1"/>
    <property type="molecule type" value="Genomic_DNA"/>
</dbReference>
<gene>
    <name evidence="1" type="ORF">X927_05275</name>
</gene>
<name>A0A2K1PA06_9BACT</name>
<organism evidence="1 2">
    <name type="scientific">Petrotoga mexicana DSM 14811</name>
    <dbReference type="NCBI Taxonomy" id="1122954"/>
    <lineage>
        <taxon>Bacteria</taxon>
        <taxon>Thermotogati</taxon>
        <taxon>Thermotogota</taxon>
        <taxon>Thermotogae</taxon>
        <taxon>Petrotogales</taxon>
        <taxon>Petrotogaceae</taxon>
        <taxon>Petrotoga</taxon>
    </lineage>
</organism>
<keyword evidence="2" id="KW-1185">Reference proteome</keyword>
<reference evidence="1 2" key="1">
    <citation type="submission" date="2013-12" db="EMBL/GenBank/DDBJ databases">
        <title>Comparative genomics of Petrotoga isolates.</title>
        <authorList>
            <person name="Nesbo C.L."/>
            <person name="Charchuk R."/>
            <person name="Chow K."/>
        </authorList>
    </citation>
    <scope>NUCLEOTIDE SEQUENCE [LARGE SCALE GENOMIC DNA]</scope>
    <source>
        <strain evidence="1 2">DSM 14811</strain>
    </source>
</reference>
<evidence type="ECO:0000313" key="2">
    <source>
        <dbReference type="Proteomes" id="UP000236604"/>
    </source>
</evidence>
<dbReference type="RefSeq" id="WP_103077022.1">
    <property type="nucleotide sequence ID" value="NZ_AZRN01000017.1"/>
</dbReference>
<dbReference type="Proteomes" id="UP000236604">
    <property type="component" value="Unassembled WGS sequence"/>
</dbReference>
<dbReference type="AlphaFoldDB" id="A0A2K1PA06"/>